<proteinExistence type="predicted"/>
<keyword evidence="2" id="KW-0805">Transcription regulation</keyword>
<feature type="region of interest" description="Disordered" evidence="6">
    <location>
        <begin position="1"/>
        <end position="26"/>
    </location>
</feature>
<comment type="caution">
    <text evidence="8">The sequence shown here is derived from an EMBL/GenBank/DDBJ whole genome shotgun (WGS) entry which is preliminary data.</text>
</comment>
<gene>
    <name evidence="8" type="ORF">BJX66DRAFT_341917</name>
</gene>
<dbReference type="CDD" id="cd12148">
    <property type="entry name" value="fungal_TF_MHR"/>
    <property type="match status" value="1"/>
</dbReference>
<evidence type="ECO:0000256" key="4">
    <source>
        <dbReference type="ARBA" id="ARBA00023163"/>
    </source>
</evidence>
<keyword evidence="1" id="KW-0479">Metal-binding</keyword>
<dbReference type="Pfam" id="PF04082">
    <property type="entry name" value="Fungal_trans"/>
    <property type="match status" value="1"/>
</dbReference>
<name>A0ABR4FTZ1_9EURO</name>
<organism evidence="8 9">
    <name type="scientific">Aspergillus keveii</name>
    <dbReference type="NCBI Taxonomy" id="714993"/>
    <lineage>
        <taxon>Eukaryota</taxon>
        <taxon>Fungi</taxon>
        <taxon>Dikarya</taxon>
        <taxon>Ascomycota</taxon>
        <taxon>Pezizomycotina</taxon>
        <taxon>Eurotiomycetes</taxon>
        <taxon>Eurotiomycetidae</taxon>
        <taxon>Eurotiales</taxon>
        <taxon>Aspergillaceae</taxon>
        <taxon>Aspergillus</taxon>
        <taxon>Aspergillus subgen. Nidulantes</taxon>
    </lineage>
</organism>
<evidence type="ECO:0000256" key="6">
    <source>
        <dbReference type="SAM" id="MobiDB-lite"/>
    </source>
</evidence>
<evidence type="ECO:0000256" key="2">
    <source>
        <dbReference type="ARBA" id="ARBA00023015"/>
    </source>
</evidence>
<dbReference type="InterPro" id="IPR051127">
    <property type="entry name" value="Fungal_SecMet_Regulators"/>
</dbReference>
<dbReference type="CDD" id="cd00067">
    <property type="entry name" value="GAL4"/>
    <property type="match status" value="1"/>
</dbReference>
<protein>
    <recommendedName>
        <fullName evidence="7">Zn(2)-C6 fungal-type domain-containing protein</fullName>
    </recommendedName>
</protein>
<dbReference type="Pfam" id="PF00172">
    <property type="entry name" value="Zn_clus"/>
    <property type="match status" value="1"/>
</dbReference>
<evidence type="ECO:0000313" key="8">
    <source>
        <dbReference type="EMBL" id="KAL2786700.1"/>
    </source>
</evidence>
<reference evidence="8 9" key="1">
    <citation type="submission" date="2024-07" db="EMBL/GenBank/DDBJ databases">
        <title>Section-level genome sequencing and comparative genomics of Aspergillus sections Usti and Cavernicolus.</title>
        <authorList>
            <consortium name="Lawrence Berkeley National Laboratory"/>
            <person name="Nybo J.L."/>
            <person name="Vesth T.C."/>
            <person name="Theobald S."/>
            <person name="Frisvad J.C."/>
            <person name="Larsen T.O."/>
            <person name="Kjaerboelling I."/>
            <person name="Rothschild-Mancinelli K."/>
            <person name="Lyhne E.K."/>
            <person name="Kogle M.E."/>
            <person name="Barry K."/>
            <person name="Clum A."/>
            <person name="Na H."/>
            <person name="Ledsgaard L."/>
            <person name="Lin J."/>
            <person name="Lipzen A."/>
            <person name="Kuo A."/>
            <person name="Riley R."/>
            <person name="Mondo S."/>
            <person name="Labutti K."/>
            <person name="Haridas S."/>
            <person name="Pangalinan J."/>
            <person name="Salamov A.A."/>
            <person name="Simmons B.A."/>
            <person name="Magnuson J.K."/>
            <person name="Chen J."/>
            <person name="Drula E."/>
            <person name="Henrissat B."/>
            <person name="Wiebenga A."/>
            <person name="Lubbers R.J."/>
            <person name="Gomes A.C."/>
            <person name="Makela M.R."/>
            <person name="Stajich J."/>
            <person name="Grigoriev I.V."/>
            <person name="Mortensen U.H."/>
            <person name="De Vries R.P."/>
            <person name="Baker S.E."/>
            <person name="Andersen M.R."/>
        </authorList>
    </citation>
    <scope>NUCLEOTIDE SEQUENCE [LARGE SCALE GENOMIC DNA]</scope>
    <source>
        <strain evidence="8 9">CBS 209.92</strain>
    </source>
</reference>
<dbReference type="InterPro" id="IPR036864">
    <property type="entry name" value="Zn2-C6_fun-type_DNA-bd_sf"/>
</dbReference>
<dbReference type="InterPro" id="IPR001138">
    <property type="entry name" value="Zn2Cys6_DnaBD"/>
</dbReference>
<evidence type="ECO:0000256" key="5">
    <source>
        <dbReference type="ARBA" id="ARBA00023242"/>
    </source>
</evidence>
<feature type="region of interest" description="Disordered" evidence="6">
    <location>
        <begin position="103"/>
        <end position="138"/>
    </location>
</feature>
<dbReference type="Gene3D" id="4.10.240.10">
    <property type="entry name" value="Zn(2)-C6 fungal-type DNA-binding domain"/>
    <property type="match status" value="1"/>
</dbReference>
<dbReference type="PROSITE" id="PS50048">
    <property type="entry name" value="ZN2_CY6_FUNGAL_2"/>
    <property type="match status" value="1"/>
</dbReference>
<keyword evidence="5" id="KW-0539">Nucleus</keyword>
<dbReference type="PROSITE" id="PS00463">
    <property type="entry name" value="ZN2_CY6_FUNGAL_1"/>
    <property type="match status" value="1"/>
</dbReference>
<feature type="compositionally biased region" description="Polar residues" evidence="6">
    <location>
        <begin position="103"/>
        <end position="117"/>
    </location>
</feature>
<sequence length="723" mass="79556">MPKHSDRSPRPHNRKGSPDMSRKRTVTSCDICKGRKTKCIDPVPGPCKYCASISAECTITIKRRQRPFYLVSEQEYRYGIDILQKVFPETDLNMDTLRQLAQSMNSQQAGGTGTSQPAIAPVGPPSQPSLSGRPSPEEVCPEMATQVSLEAPAITTAPVADDPIARPESEAVGDSPHLLAQDKGCLIIDSLGTTRYVGPQSDIFFISAVRSQAQGQMFRPLMGRMRFPLSLPPSPESRNSKREELQLQSTCLPPRQNWASHIDRYFKEVNSTYWLISLESFCSRLDSTYARPNDNNASASWLCFLYAVLALASQAPEPSPAGLGDCAETLGLPTPNSRCSSDQPTSNDVRALAAMSIFLHNQGFAVPSYLNIGSAVRIAYTLGLHQPEPYSEMTTVNREAALRVAWTLYQLDCEISRPPGRPCNIEVASWHPIKPSDMTVSTGTYDPWGLFNHSVDFNMEDHRIFATLSKTPTPRNRGAALDGISAGTSALQALHRALPPHLQWDAPLAPPHRRPICLVHLRHWSSIIKLTRLALLSDVQSAGPRGTQNNQGQKLSTLGQLCMEASGHSYKILAFLHSSALLSSLTVVDTKHILETAMVILLLLTRWPSQKLQGRLEGCMDMLRSMETLGFCKFGGRDLVTIVSLYKEHFGRRTGGSDGVDYGDLPLPLDFWTQAGDAPMQSSQFPGLGMELLWTQEASSAGLNWGLFSWDALVDLDDLAELR</sequence>
<accession>A0ABR4FTZ1</accession>
<dbReference type="PANTHER" id="PTHR47424">
    <property type="entry name" value="REGULATORY PROTEIN GAL4"/>
    <property type="match status" value="1"/>
</dbReference>
<keyword evidence="4" id="KW-0804">Transcription</keyword>
<dbReference type="SUPFAM" id="SSF57701">
    <property type="entry name" value="Zn2/Cys6 DNA-binding domain"/>
    <property type="match status" value="1"/>
</dbReference>
<evidence type="ECO:0000256" key="3">
    <source>
        <dbReference type="ARBA" id="ARBA00023125"/>
    </source>
</evidence>
<keyword evidence="3" id="KW-0238">DNA-binding</keyword>
<dbReference type="InterPro" id="IPR007219">
    <property type="entry name" value="XnlR_reg_dom"/>
</dbReference>
<dbReference type="SMART" id="SM00906">
    <property type="entry name" value="Fungal_trans"/>
    <property type="match status" value="1"/>
</dbReference>
<keyword evidence="9" id="KW-1185">Reference proteome</keyword>
<evidence type="ECO:0000256" key="1">
    <source>
        <dbReference type="ARBA" id="ARBA00022723"/>
    </source>
</evidence>
<dbReference type="PANTHER" id="PTHR47424:SF6">
    <property type="entry name" value="PROLINE UTILIZATION TRANS-ACTIVATOR"/>
    <property type="match status" value="1"/>
</dbReference>
<dbReference type="SMART" id="SM00066">
    <property type="entry name" value="GAL4"/>
    <property type="match status" value="1"/>
</dbReference>
<dbReference type="EMBL" id="JBFTWV010000112">
    <property type="protein sequence ID" value="KAL2786700.1"/>
    <property type="molecule type" value="Genomic_DNA"/>
</dbReference>
<evidence type="ECO:0000313" key="9">
    <source>
        <dbReference type="Proteomes" id="UP001610563"/>
    </source>
</evidence>
<feature type="domain" description="Zn(2)-C6 fungal-type" evidence="7">
    <location>
        <begin position="28"/>
        <end position="59"/>
    </location>
</feature>
<evidence type="ECO:0000259" key="7">
    <source>
        <dbReference type="PROSITE" id="PS50048"/>
    </source>
</evidence>
<dbReference type="Proteomes" id="UP001610563">
    <property type="component" value="Unassembled WGS sequence"/>
</dbReference>